<accession>A0ABD1LEW7</accession>
<keyword evidence="3" id="KW-1185">Reference proteome</keyword>
<name>A0ABD1LEW7_9FABA</name>
<reference evidence="2 3" key="1">
    <citation type="submission" date="2024-08" db="EMBL/GenBank/DDBJ databases">
        <title>Insights into the chromosomal genome structure of Flemingia macrophylla.</title>
        <authorList>
            <person name="Ding Y."/>
            <person name="Zhao Y."/>
            <person name="Bi W."/>
            <person name="Wu M."/>
            <person name="Zhao G."/>
            <person name="Gong Y."/>
            <person name="Li W."/>
            <person name="Zhang P."/>
        </authorList>
    </citation>
    <scope>NUCLEOTIDE SEQUENCE [LARGE SCALE GENOMIC DNA]</scope>
    <source>
        <strain evidence="2">DYQJB</strain>
        <tissue evidence="2">Leaf</tissue>
    </source>
</reference>
<dbReference type="Proteomes" id="UP001603857">
    <property type="component" value="Unassembled WGS sequence"/>
</dbReference>
<feature type="region of interest" description="Disordered" evidence="1">
    <location>
        <begin position="89"/>
        <end position="115"/>
    </location>
</feature>
<organism evidence="2 3">
    <name type="scientific">Flemingia macrophylla</name>
    <dbReference type="NCBI Taxonomy" id="520843"/>
    <lineage>
        <taxon>Eukaryota</taxon>
        <taxon>Viridiplantae</taxon>
        <taxon>Streptophyta</taxon>
        <taxon>Embryophyta</taxon>
        <taxon>Tracheophyta</taxon>
        <taxon>Spermatophyta</taxon>
        <taxon>Magnoliopsida</taxon>
        <taxon>eudicotyledons</taxon>
        <taxon>Gunneridae</taxon>
        <taxon>Pentapetalae</taxon>
        <taxon>rosids</taxon>
        <taxon>fabids</taxon>
        <taxon>Fabales</taxon>
        <taxon>Fabaceae</taxon>
        <taxon>Papilionoideae</taxon>
        <taxon>50 kb inversion clade</taxon>
        <taxon>NPAAA clade</taxon>
        <taxon>indigoferoid/millettioid clade</taxon>
        <taxon>Phaseoleae</taxon>
        <taxon>Flemingia</taxon>
    </lineage>
</organism>
<evidence type="ECO:0000256" key="1">
    <source>
        <dbReference type="SAM" id="MobiDB-lite"/>
    </source>
</evidence>
<evidence type="ECO:0000313" key="3">
    <source>
        <dbReference type="Proteomes" id="UP001603857"/>
    </source>
</evidence>
<feature type="compositionally biased region" description="Low complexity" evidence="1">
    <location>
        <begin position="97"/>
        <end position="115"/>
    </location>
</feature>
<sequence>MGFQRHNGDNIDSGEGKGLEAVWPSDVQKNKLGLKRLAKEYCNVLLRGNQKWFKNTAHVVTLHSHGKQAIDNTSVFSIEEVVVSSIHHSEYARSKRSSGSHSSTPRFSNSHSPSSSSLAFASSTSSFSRFTSFFHRASSPTRVNLSAPSVRFSLDRSVSPNRSIAVAPRQANAHHHKRTTLEPRFGCHLRFRPPRTAATSNLTNWLEI</sequence>
<dbReference type="AlphaFoldDB" id="A0ABD1LEW7"/>
<comment type="caution">
    <text evidence="2">The sequence shown here is derived from an EMBL/GenBank/DDBJ whole genome shotgun (WGS) entry which is preliminary data.</text>
</comment>
<evidence type="ECO:0000313" key="2">
    <source>
        <dbReference type="EMBL" id="KAL2322059.1"/>
    </source>
</evidence>
<dbReference type="EMBL" id="JBGMDY010000009">
    <property type="protein sequence ID" value="KAL2322059.1"/>
    <property type="molecule type" value="Genomic_DNA"/>
</dbReference>
<protein>
    <submittedName>
        <fullName evidence="2">Uncharacterized protein</fullName>
    </submittedName>
</protein>
<gene>
    <name evidence="2" type="ORF">Fmac_026438</name>
</gene>
<proteinExistence type="predicted"/>